<protein>
    <submittedName>
        <fullName evidence="1">Uncharacterized protein</fullName>
    </submittedName>
</protein>
<feature type="non-terminal residue" evidence="1">
    <location>
        <position position="1"/>
    </location>
</feature>
<sequence>DRITEVQIMQHTPDRPAIPGWRLLISSAGRFWAFRSHPFPRIAVRAGAESAVDADTFDEVRAVIAAQEEKARTAVAGVPS</sequence>
<proteinExistence type="predicted"/>
<comment type="caution">
    <text evidence="1">The sequence shown here is derived from an EMBL/GenBank/DDBJ whole genome shotgun (WGS) entry which is preliminary data.</text>
</comment>
<accession>A0ABW3E3A1</accession>
<evidence type="ECO:0000313" key="2">
    <source>
        <dbReference type="Proteomes" id="UP001597024"/>
    </source>
</evidence>
<reference evidence="2" key="1">
    <citation type="journal article" date="2019" name="Int. J. Syst. Evol. Microbiol.">
        <title>The Global Catalogue of Microorganisms (GCM) 10K type strain sequencing project: providing services to taxonomists for standard genome sequencing and annotation.</title>
        <authorList>
            <consortium name="The Broad Institute Genomics Platform"/>
            <consortium name="The Broad Institute Genome Sequencing Center for Infectious Disease"/>
            <person name="Wu L."/>
            <person name="Ma J."/>
        </authorList>
    </citation>
    <scope>NUCLEOTIDE SEQUENCE [LARGE SCALE GENOMIC DNA]</scope>
    <source>
        <strain evidence="2">CCUG 62974</strain>
    </source>
</reference>
<name>A0ABW3E3A1_9ACTN</name>
<organism evidence="1 2">
    <name type="scientific">Streptosporangium algeriense</name>
    <dbReference type="NCBI Taxonomy" id="1682748"/>
    <lineage>
        <taxon>Bacteria</taxon>
        <taxon>Bacillati</taxon>
        <taxon>Actinomycetota</taxon>
        <taxon>Actinomycetes</taxon>
        <taxon>Streptosporangiales</taxon>
        <taxon>Streptosporangiaceae</taxon>
        <taxon>Streptosporangium</taxon>
    </lineage>
</organism>
<evidence type="ECO:0000313" key="1">
    <source>
        <dbReference type="EMBL" id="MFD0890590.1"/>
    </source>
</evidence>
<keyword evidence="2" id="KW-1185">Reference proteome</keyword>
<dbReference type="EMBL" id="JBHTHX010002542">
    <property type="protein sequence ID" value="MFD0890590.1"/>
    <property type="molecule type" value="Genomic_DNA"/>
</dbReference>
<dbReference type="Proteomes" id="UP001597024">
    <property type="component" value="Unassembled WGS sequence"/>
</dbReference>
<gene>
    <name evidence="1" type="ORF">ACFQ08_39110</name>
</gene>